<dbReference type="AlphaFoldDB" id="A0A0P1GNN7"/>
<dbReference type="Proteomes" id="UP000054935">
    <property type="component" value="Unassembled WGS sequence"/>
</dbReference>
<protein>
    <recommendedName>
        <fullName evidence="4">MSP domain-containing protein</fullName>
    </recommendedName>
</protein>
<evidence type="ECO:0008006" key="4">
    <source>
        <dbReference type="Google" id="ProtNLM"/>
    </source>
</evidence>
<dbReference type="RefSeq" id="WP_234988737.1">
    <property type="nucleotide sequence ID" value="NZ_CYSE01000002.1"/>
</dbReference>
<proteinExistence type="predicted"/>
<dbReference type="STRING" id="441103.TRN7648_01418"/>
<keyword evidence="1" id="KW-0732">Signal</keyword>
<feature type="signal peptide" evidence="1">
    <location>
        <begin position="1"/>
        <end position="24"/>
    </location>
</feature>
<evidence type="ECO:0000313" key="3">
    <source>
        <dbReference type="Proteomes" id="UP000054935"/>
    </source>
</evidence>
<organism evidence="2 3">
    <name type="scientific">Tropicibacter naphthalenivorans</name>
    <dbReference type="NCBI Taxonomy" id="441103"/>
    <lineage>
        <taxon>Bacteria</taxon>
        <taxon>Pseudomonadati</taxon>
        <taxon>Pseudomonadota</taxon>
        <taxon>Alphaproteobacteria</taxon>
        <taxon>Rhodobacterales</taxon>
        <taxon>Roseobacteraceae</taxon>
        <taxon>Tropicibacter</taxon>
    </lineage>
</organism>
<keyword evidence="3" id="KW-1185">Reference proteome</keyword>
<evidence type="ECO:0000313" key="2">
    <source>
        <dbReference type="EMBL" id="CUH77334.1"/>
    </source>
</evidence>
<accession>A0A0P1GNN7</accession>
<feature type="chain" id="PRO_5006063619" description="MSP domain-containing protein" evidence="1">
    <location>
        <begin position="25"/>
        <end position="154"/>
    </location>
</feature>
<name>A0A0P1GNN7_9RHOB</name>
<dbReference type="EMBL" id="CYSE01000002">
    <property type="protein sequence ID" value="CUH77334.1"/>
    <property type="molecule type" value="Genomic_DNA"/>
</dbReference>
<evidence type="ECO:0000256" key="1">
    <source>
        <dbReference type="SAM" id="SignalP"/>
    </source>
</evidence>
<reference evidence="2 3" key="1">
    <citation type="submission" date="2015-09" db="EMBL/GenBank/DDBJ databases">
        <authorList>
            <consortium name="Swine Surveillance"/>
        </authorList>
    </citation>
    <scope>NUCLEOTIDE SEQUENCE [LARGE SCALE GENOMIC DNA]</scope>
    <source>
        <strain evidence="2 3">CECT 7648</strain>
    </source>
</reference>
<gene>
    <name evidence="2" type="ORF">TRN7648_01418</name>
</gene>
<sequence length="154" mass="16552">MSLFSMKSVLIAALAVALPMGAMADDDDDDDDGFGMAGVLSASNKEDLPPVILSAGMPLADAPWELKSGTYYEFEIQGDGSQELALVGPEFFRAIWIDEIVVEGLEIRPLGLDSVEFDEAGEMEIGFLAIKPGSYYIKVPGSTGETQRLEITIK</sequence>